<keyword evidence="2" id="KW-0131">Cell cycle</keyword>
<reference evidence="4" key="2">
    <citation type="submission" date="2022-06" db="UniProtKB">
        <authorList>
            <consortium name="EnsemblMetazoa"/>
        </authorList>
    </citation>
    <scope>IDENTIFICATION</scope>
    <source>
        <strain evidence="4">PS312</strain>
    </source>
</reference>
<dbReference type="GO" id="GO:0005634">
    <property type="term" value="C:nucleus"/>
    <property type="evidence" value="ECO:0000318"/>
    <property type="project" value="GO_Central"/>
</dbReference>
<accession>A0A8R1UYB6</accession>
<dbReference type="GO" id="GO:0005829">
    <property type="term" value="C:cytosol"/>
    <property type="evidence" value="ECO:0000318"/>
    <property type="project" value="GO_Central"/>
</dbReference>
<evidence type="ECO:0000313" key="5">
    <source>
        <dbReference type="Proteomes" id="UP000005239"/>
    </source>
</evidence>
<sequence>MFWQNNEENSLDVLLKSDEISLNSVLDNPYTLQEIRNGNQSLVQYLIKDEILIEMMNIALHSTVDQTLPIKEQYKYSNMCTEVFSTFSTEIATAVFGSEPCMNLIVTTLDKPMNSVVASFFFKIVGSLFNRDPRKCIDFLMTTSFVSKCIDHLEHGAMGELIFKFVSSPVEPDLTQIINQWMVEGGIVEGLISAFSSSKHPQVHYVACYVYTEIVGWFREVLYQSEEKVINCLLGSLTSEESITRIMDAMLQRDEEGLLNESIVAEGMELMEKLLETNTVWQRPSGTVDGDKVDTWMGGIPESFSQVQGWQPDPERLAEKVIGSRSEEILKGVLNDLQLDPSIRGNSWKYLLDLIVEILDTNWGPSHLAIKNAFKNVPLTKFLDVCLSKPELNILHRLVHKIVEYPLFSSCTPESPLIVYLFNDADVISYIRKHLTECLSTPLPSNLAQISKRSFLFHLGCSFQRARMNGCNKDRLEAILKACTKWHELLSDLDKFTERNKMAETDRAPSFTSSKTYNVEVDVSPQQASNQMALATLHEYESTNPSQQLPTHFDAPLSSLVTPFDQQSYSMDTRVSMDITSAFTNKDSTIDEIAFENMCSLKWSEMGDLAEEDEWPGDKNIGGYESSDKSEKSETSIRSDDWPGVESTSKVGKKEDEWPGEGETSNGKKEERGSFPLEWDTKQIKGEQLTDDWPTSPSVTSPTQSSQSSASPAVWADLSSSMGGPSDWTASDPVMAGIASGMMSASIEKSSEC</sequence>
<dbReference type="PANTHER" id="PTHR12634">
    <property type="entry name" value="SIT4 YEAST -ASSOCIATING PROTEIN-RELATED"/>
    <property type="match status" value="1"/>
</dbReference>
<dbReference type="GO" id="GO:0019888">
    <property type="term" value="F:protein phosphatase regulator activity"/>
    <property type="evidence" value="ECO:0000318"/>
    <property type="project" value="GO_Central"/>
</dbReference>
<evidence type="ECO:0000256" key="2">
    <source>
        <dbReference type="ARBA" id="ARBA00023306"/>
    </source>
</evidence>
<dbReference type="SUPFAM" id="SSF48371">
    <property type="entry name" value="ARM repeat"/>
    <property type="match status" value="1"/>
</dbReference>
<feature type="compositionally biased region" description="Basic and acidic residues" evidence="3">
    <location>
        <begin position="626"/>
        <end position="641"/>
    </location>
</feature>
<reference evidence="5" key="1">
    <citation type="journal article" date="2008" name="Nat. Genet.">
        <title>The Pristionchus pacificus genome provides a unique perspective on nematode lifestyle and parasitism.</title>
        <authorList>
            <person name="Dieterich C."/>
            <person name="Clifton S.W."/>
            <person name="Schuster L.N."/>
            <person name="Chinwalla A."/>
            <person name="Delehaunty K."/>
            <person name="Dinkelacker I."/>
            <person name="Fulton L."/>
            <person name="Fulton R."/>
            <person name="Godfrey J."/>
            <person name="Minx P."/>
            <person name="Mitreva M."/>
            <person name="Roeseler W."/>
            <person name="Tian H."/>
            <person name="Witte H."/>
            <person name="Yang S.P."/>
            <person name="Wilson R.K."/>
            <person name="Sommer R.J."/>
        </authorList>
    </citation>
    <scope>NUCLEOTIDE SEQUENCE [LARGE SCALE GENOMIC DNA]</scope>
    <source>
        <strain evidence="5">PS312</strain>
    </source>
</reference>
<proteinExistence type="inferred from homology"/>
<dbReference type="OrthoDB" id="295029at2759"/>
<evidence type="ECO:0000256" key="1">
    <source>
        <dbReference type="ARBA" id="ARBA00006180"/>
    </source>
</evidence>
<evidence type="ECO:0000313" key="4">
    <source>
        <dbReference type="EnsemblMetazoa" id="PPA39949.1"/>
    </source>
</evidence>
<dbReference type="InterPro" id="IPR016024">
    <property type="entry name" value="ARM-type_fold"/>
</dbReference>
<dbReference type="Pfam" id="PF04499">
    <property type="entry name" value="SAPS"/>
    <property type="match status" value="1"/>
</dbReference>
<name>A0A2A6BZ01_PRIPA</name>
<dbReference type="PANTHER" id="PTHR12634:SF8">
    <property type="entry name" value="FIERY MOUNTAIN, ISOFORM D"/>
    <property type="match status" value="1"/>
</dbReference>
<dbReference type="Proteomes" id="UP000005239">
    <property type="component" value="Unassembled WGS sequence"/>
</dbReference>
<feature type="compositionally biased region" description="Basic and acidic residues" evidence="3">
    <location>
        <begin position="666"/>
        <end position="685"/>
    </location>
</feature>
<evidence type="ECO:0000256" key="3">
    <source>
        <dbReference type="SAM" id="MobiDB-lite"/>
    </source>
</evidence>
<gene>
    <name evidence="4" type="primary">WBGene00278318</name>
</gene>
<feature type="compositionally biased region" description="Low complexity" evidence="3">
    <location>
        <begin position="691"/>
        <end position="715"/>
    </location>
</feature>
<dbReference type="InterPro" id="IPR007587">
    <property type="entry name" value="SAPS"/>
</dbReference>
<dbReference type="AlphaFoldDB" id="A0A2A6BZ01"/>
<accession>A0A2A6BZ01</accession>
<dbReference type="GO" id="GO:0009966">
    <property type="term" value="P:regulation of signal transduction"/>
    <property type="evidence" value="ECO:0000318"/>
    <property type="project" value="GO_Central"/>
</dbReference>
<dbReference type="EnsemblMetazoa" id="PPA39949.1">
    <property type="protein sequence ID" value="PPA39949.1"/>
    <property type="gene ID" value="WBGene00278318"/>
</dbReference>
<feature type="region of interest" description="Disordered" evidence="3">
    <location>
        <begin position="611"/>
        <end position="733"/>
    </location>
</feature>
<keyword evidence="5" id="KW-1185">Reference proteome</keyword>
<dbReference type="GO" id="GO:0019903">
    <property type="term" value="F:protein phosphatase binding"/>
    <property type="evidence" value="ECO:0007669"/>
    <property type="project" value="InterPro"/>
</dbReference>
<protein>
    <submittedName>
        <fullName evidence="4">Saps-1</fullName>
    </submittedName>
</protein>
<organism evidence="4 5">
    <name type="scientific">Pristionchus pacificus</name>
    <name type="common">Parasitic nematode worm</name>
    <dbReference type="NCBI Taxonomy" id="54126"/>
    <lineage>
        <taxon>Eukaryota</taxon>
        <taxon>Metazoa</taxon>
        <taxon>Ecdysozoa</taxon>
        <taxon>Nematoda</taxon>
        <taxon>Chromadorea</taxon>
        <taxon>Rhabditida</taxon>
        <taxon>Rhabditina</taxon>
        <taxon>Diplogasteromorpha</taxon>
        <taxon>Diplogasteroidea</taxon>
        <taxon>Neodiplogasteridae</taxon>
        <taxon>Pristionchus</taxon>
    </lineage>
</organism>
<comment type="similarity">
    <text evidence="1">Belongs to the SAPS family.</text>
</comment>